<dbReference type="SUPFAM" id="SSF51735">
    <property type="entry name" value="NAD(P)-binding Rossmann-fold domains"/>
    <property type="match status" value="1"/>
</dbReference>
<dbReference type="KEGG" id="ccro:CMC5_028000"/>
<dbReference type="InterPro" id="IPR036291">
    <property type="entry name" value="NAD(P)-bd_dom_sf"/>
</dbReference>
<dbReference type="PATRIC" id="fig|52.7.peg.3075"/>
<name>A0A0K1ED97_CHOCO</name>
<sequence>MKPTPPRPLQNTIALVAGATRGAGRGIATMLGEAGATVYCTGRSVRGAPATGKRPETIEETAELVTANGGQGIAVQVDHSQEPQVEALLARIREERGRLDLLVNDVWGGDALTDFSKPFWEQSIEAGRTMIDRAIFTHLITAKHAVPLLKQSPRPLLVEITDGDTFAYRGNIFYDLVKTAIIRLAFVYARELRATNITSVAVTPGFLRSEEMLDHFGVTADTWRDGAQKDPNFIASETPAFVGRAIAALAADPDVHRKNGRVFASWTLSDEYGFIDADGTRPHWGNHFQATYGAEMSDSLGWKALDDTFYAYWRADYLDLTSPDGIS</sequence>
<reference evidence="1 2" key="1">
    <citation type="submission" date="2015-07" db="EMBL/GenBank/DDBJ databases">
        <title>Genome analysis of myxobacterium Chondromyces crocatus Cm c5 reveals a high potential for natural compound synthesis and the genetic basis for the loss of fruiting body formation.</title>
        <authorList>
            <person name="Zaburannyi N."/>
            <person name="Bunk B."/>
            <person name="Maier J."/>
            <person name="Overmann J."/>
            <person name="Mueller R."/>
        </authorList>
    </citation>
    <scope>NUCLEOTIDE SEQUENCE [LARGE SCALE GENOMIC DNA]</scope>
    <source>
        <strain evidence="1 2">Cm c5</strain>
    </source>
</reference>
<dbReference type="STRING" id="52.CMC5_028000"/>
<keyword evidence="2" id="KW-1185">Reference proteome</keyword>
<dbReference type="PANTHER" id="PTHR44147">
    <property type="entry name" value="DEHYDROGENASE/REDUCTASE SDR FAMILY MEMBER 1"/>
    <property type="match status" value="1"/>
</dbReference>
<accession>A0A0K1ED97</accession>
<organism evidence="1 2">
    <name type="scientific">Chondromyces crocatus</name>
    <dbReference type="NCBI Taxonomy" id="52"/>
    <lineage>
        <taxon>Bacteria</taxon>
        <taxon>Pseudomonadati</taxon>
        <taxon>Myxococcota</taxon>
        <taxon>Polyangia</taxon>
        <taxon>Polyangiales</taxon>
        <taxon>Polyangiaceae</taxon>
        <taxon>Chondromyces</taxon>
    </lineage>
</organism>
<dbReference type="PANTHER" id="PTHR44147:SF2">
    <property type="entry name" value="DEHYDROGENASE_REDUCTASE SDR FAMILY MEMBER 1"/>
    <property type="match status" value="1"/>
</dbReference>
<dbReference type="Pfam" id="PF00106">
    <property type="entry name" value="adh_short"/>
    <property type="match status" value="1"/>
</dbReference>
<dbReference type="InterPro" id="IPR002347">
    <property type="entry name" value="SDR_fam"/>
</dbReference>
<protein>
    <submittedName>
        <fullName evidence="1">Short-chain dehydrogenase</fullName>
    </submittedName>
</protein>
<dbReference type="Proteomes" id="UP000067626">
    <property type="component" value="Chromosome"/>
</dbReference>
<proteinExistence type="predicted"/>
<evidence type="ECO:0000313" key="2">
    <source>
        <dbReference type="Proteomes" id="UP000067626"/>
    </source>
</evidence>
<gene>
    <name evidence="1" type="ORF">CMC5_028000</name>
</gene>
<dbReference type="OrthoDB" id="63584at2"/>
<dbReference type="EMBL" id="CP012159">
    <property type="protein sequence ID" value="AKT38652.1"/>
    <property type="molecule type" value="Genomic_DNA"/>
</dbReference>
<dbReference type="NCBIfam" id="NF006159">
    <property type="entry name" value="PRK08303.1"/>
    <property type="match status" value="1"/>
</dbReference>
<dbReference type="AlphaFoldDB" id="A0A0K1ED97"/>
<dbReference type="Gene3D" id="3.40.50.720">
    <property type="entry name" value="NAD(P)-binding Rossmann-like Domain"/>
    <property type="match status" value="1"/>
</dbReference>
<evidence type="ECO:0000313" key="1">
    <source>
        <dbReference type="EMBL" id="AKT38652.1"/>
    </source>
</evidence>
<dbReference type="RefSeq" id="WP_050430854.1">
    <property type="nucleotide sequence ID" value="NZ_CP012159.1"/>
</dbReference>
<dbReference type="PRINTS" id="PR00081">
    <property type="entry name" value="GDHRDH"/>
</dbReference>